<feature type="compositionally biased region" description="Low complexity" evidence="1">
    <location>
        <begin position="916"/>
        <end position="932"/>
    </location>
</feature>
<feature type="region of interest" description="Disordered" evidence="1">
    <location>
        <begin position="547"/>
        <end position="598"/>
    </location>
</feature>
<feature type="region of interest" description="Disordered" evidence="1">
    <location>
        <begin position="916"/>
        <end position="936"/>
    </location>
</feature>
<feature type="compositionally biased region" description="Low complexity" evidence="1">
    <location>
        <begin position="1828"/>
        <end position="1842"/>
    </location>
</feature>
<reference evidence="2" key="2">
    <citation type="submission" date="2020-11" db="EMBL/GenBank/DDBJ databases">
        <authorList>
            <person name="Cecchin M."/>
            <person name="Marcolungo L."/>
            <person name="Rossato M."/>
            <person name="Girolomoni L."/>
            <person name="Cosentino E."/>
            <person name="Cuine S."/>
            <person name="Li-Beisson Y."/>
            <person name="Delledonne M."/>
            <person name="Ballottari M."/>
        </authorList>
    </citation>
    <scope>NUCLEOTIDE SEQUENCE</scope>
    <source>
        <strain evidence="2">211/11P</strain>
        <tissue evidence="2">Whole cell</tissue>
    </source>
</reference>
<dbReference type="Proteomes" id="UP001055712">
    <property type="component" value="Unassembled WGS sequence"/>
</dbReference>
<dbReference type="PANTHER" id="PTHR45615:SF66">
    <property type="entry name" value="CARD DOMAIN-CONTAINING PROTEIN"/>
    <property type="match status" value="1"/>
</dbReference>
<evidence type="ECO:0000313" key="2">
    <source>
        <dbReference type="EMBL" id="KAI3435715.1"/>
    </source>
</evidence>
<feature type="region of interest" description="Disordered" evidence="1">
    <location>
        <begin position="79"/>
        <end position="135"/>
    </location>
</feature>
<feature type="region of interest" description="Disordered" evidence="1">
    <location>
        <begin position="1861"/>
        <end position="1881"/>
    </location>
</feature>
<feature type="region of interest" description="Disordered" evidence="1">
    <location>
        <begin position="1580"/>
        <end position="1617"/>
    </location>
</feature>
<feature type="region of interest" description="Disordered" evidence="1">
    <location>
        <begin position="1"/>
        <end position="66"/>
    </location>
</feature>
<feature type="compositionally biased region" description="Gly residues" evidence="1">
    <location>
        <begin position="1761"/>
        <end position="1770"/>
    </location>
</feature>
<keyword evidence="3" id="KW-1185">Reference proteome</keyword>
<evidence type="ECO:0000313" key="3">
    <source>
        <dbReference type="Proteomes" id="UP001055712"/>
    </source>
</evidence>
<feature type="region of interest" description="Disordered" evidence="1">
    <location>
        <begin position="1789"/>
        <end position="1843"/>
    </location>
</feature>
<sequence length="1911" mass="190412">MTRHPGSQRPPLSPIRNRGGASGAAAGDALGSSTKDKAWQRRPGTACRASRMQPAPSSDKKSKKVEGTVVLAEAVVPATAHAPASRIPAHSRPAPNTALQPTSGTGGMHSRIPKPPSTGSSGSSAASAAGASPQPDYAAMLATPAAPAQLPDQQWTGQSLQPESAAGDEDAAGLQAFQAYSNPSFDGADFLGAAAPDQASPPRAECSNISAASSGCGAAQLFLNGLADAEAGAGQLTPGLLEAAALSPATERSLQAWLRASPDALAAAAAAVQQHQQQPGNTHSMTRSVGPAGSSLSAAAGGGSLGRPMATPEAWQLLQHINNGSPGAAAAPKGVRGIMNAFLRTGPQMLSPEPSCEDVIWAPNAAAVPASGLLSVAGPGGVGVYGMVHAFLRTGANLLSPEPGKEAQLLQEQRAAAAAAPPAPLLQPYSPASPLAATPGAPQVAALTAVPPLSASVAPPAAPSVCSNEDEVGSCGPAASISLGSGVPNAAKGSVPRLNLCRLPQSSCVTEVSFGAALAAVRADSPDSVELPTARFFAGSSPQAAAAGADLSTEEAQASAAAAHGAQRQRHRPTSPVTFCLPADSPDQESLRPASAAPSFSFGLGGPAAAAQGVGSGGGGVEVAQHARHPTQHLQQQQQLEQQQEQEQDVGPSRGAGSFPPQAAVLVAREREQEEEEALPRNLSGETVQQAHPFMAMLQHLQAPHTCASPARLLVGGDPGSPESPRECTPLHLISTSQAQAQASPGAVVATPAPGQGSMTVWLDRRGMCGALNTPARHDLRLLWSAARDIAVYKSEAAVLLADNAALAEELESTQAALSELGAEHQAAVVAAQAGALCAEAEVARARDAAGHMMQLADQIQGMFALCENEKQGLVEELAAAQQQLAASEAAAADNGAHADERQAAQLQQQLEEARQAVAAAQHAADSAQQRAGDASSELESIRLQLDEAQQQLAAARGAPQLTPMTKLRCQLGNMHASLAQLHAEQSAGRLPTGSLQLEQLLDASRDQLSAVEELLGGTHASTQLRQQNERLHQCLAQARTMLADSSPGPASTAGAARPRQLAELRSPLPFALLRDGLSSSQGTGAAYSPATTVSDVFASPYPASQATLTVDYRDLHGSVRQQRQARSGASGGSPAHSAGTAATLQSPGAGGGGEDAGPCLSPSSLAGTDPGHECGDEAFGLDAASSEASLASRADDEGGEAEAEYTVVHNGMAITHVPASEVSKVQSMVLYWEAVASGTPLSGAQVSDEAAAEAEAYASAAVAAAQAAVAAREAQAAAAAAAHRSGEEQEEAVQHMEASPVWLAEPAAAAADGSAAGVAPGPAFSPAATLGGAAELWLPAGQAATPVHTGLPPAAATPARFTPLHFVSAPPQTPASASASASSVGSPAAAQQLCSPAIAVSAATAAAGGGGDASAGSTPACTQRTASRRPSTPSGTPPPAGSTVAVAVTPLALSALRARMGGSGGGVQDAVRSRLARLKADLMAAQAKLATVDQGLASIAFTPSSSITASSSRASSMRRRTPPTPFTDAALGSPLAHGSSAGSAAPTALVHQQQADLLHGGTSSSRAAAMIAAGTYSPAPEPAPAVAPAAAAVSQDSRRGAHSRSPVAPPAPAEAASAAAAPGPAVTPLATAAFLSPAALPAAAAAAAGDECTPQVGRRSVRFAETVQQAASSQWAVPRTGTPYSGAAAAAALDAAALAAAGSGDEQAYASPVVASSRRSPLGFAGNRAGSSPLARSPLAAAQSAAKPAPALHLSSAKEAGGGWGGGGSSSSSDDEGIEALFDASRMAQRGNHAATPSPLGQGPPASAATPTAHPRRFGGQAGGGATPTTATSALSTSSFSPPRPLVLLALGRAHRRGALLRGGTAGGGGRRRSETDEREFRRRAAALNIQISPYFRRPRSAEAQAAEAE</sequence>
<feature type="compositionally biased region" description="Low complexity" evidence="1">
    <location>
        <begin position="1805"/>
        <end position="1814"/>
    </location>
</feature>
<feature type="compositionally biased region" description="Low complexity" evidence="1">
    <location>
        <begin position="119"/>
        <end position="135"/>
    </location>
</feature>
<feature type="compositionally biased region" description="Low complexity" evidence="1">
    <location>
        <begin position="1415"/>
        <end position="1435"/>
    </location>
</feature>
<evidence type="ECO:0000256" key="1">
    <source>
        <dbReference type="SAM" id="MobiDB-lite"/>
    </source>
</evidence>
<feature type="compositionally biased region" description="Low complexity" evidence="1">
    <location>
        <begin position="1730"/>
        <end position="1760"/>
    </location>
</feature>
<feature type="compositionally biased region" description="Low complexity" evidence="1">
    <location>
        <begin position="556"/>
        <end position="566"/>
    </location>
</feature>
<dbReference type="EMBL" id="SIDB01000002">
    <property type="protein sequence ID" value="KAI3435715.1"/>
    <property type="molecule type" value="Genomic_DNA"/>
</dbReference>
<dbReference type="PANTHER" id="PTHR45615">
    <property type="entry name" value="MYOSIN HEAVY CHAIN, NON-MUSCLE"/>
    <property type="match status" value="1"/>
</dbReference>
<organism evidence="2 3">
    <name type="scientific">Chlorella vulgaris</name>
    <name type="common">Green alga</name>
    <dbReference type="NCBI Taxonomy" id="3077"/>
    <lineage>
        <taxon>Eukaryota</taxon>
        <taxon>Viridiplantae</taxon>
        <taxon>Chlorophyta</taxon>
        <taxon>core chlorophytes</taxon>
        <taxon>Trebouxiophyceae</taxon>
        <taxon>Chlorellales</taxon>
        <taxon>Chlorellaceae</taxon>
        <taxon>Chlorella clade</taxon>
        <taxon>Chlorella</taxon>
    </lineage>
</organism>
<feature type="region of interest" description="Disordered" evidence="1">
    <location>
        <begin position="1727"/>
        <end position="1777"/>
    </location>
</feature>
<protein>
    <submittedName>
        <fullName evidence="2">Uncharacterized protein</fullName>
    </submittedName>
</protein>
<feature type="region of interest" description="Disordered" evidence="1">
    <location>
        <begin position="274"/>
        <end position="306"/>
    </location>
</feature>
<dbReference type="OrthoDB" id="515837at2759"/>
<gene>
    <name evidence="2" type="ORF">D9Q98_001773</name>
</gene>
<proteinExistence type="predicted"/>
<name>A0A9D4TUY5_CHLVU</name>
<feature type="region of interest" description="Disordered" evidence="1">
    <location>
        <begin position="1409"/>
        <end position="1444"/>
    </location>
</feature>
<feature type="compositionally biased region" description="Low complexity" evidence="1">
    <location>
        <begin position="23"/>
        <end position="33"/>
    </location>
</feature>
<accession>A0A9D4TUY5</accession>
<feature type="region of interest" description="Disordered" evidence="1">
    <location>
        <begin position="627"/>
        <end position="660"/>
    </location>
</feature>
<feature type="region of interest" description="Disordered" evidence="1">
    <location>
        <begin position="149"/>
        <end position="170"/>
    </location>
</feature>
<comment type="caution">
    <text evidence="2">The sequence shown here is derived from an EMBL/GenBank/DDBJ whole genome shotgun (WGS) entry which is preliminary data.</text>
</comment>
<feature type="region of interest" description="Disordered" evidence="1">
    <location>
        <begin position="1120"/>
        <end position="1179"/>
    </location>
</feature>
<feature type="compositionally biased region" description="Low complexity" evidence="1">
    <location>
        <begin position="634"/>
        <end position="645"/>
    </location>
</feature>
<reference evidence="2" key="1">
    <citation type="journal article" date="2019" name="Plant J.">
        <title>Chlorella vulgaris genome assembly and annotation reveals the molecular basis for metabolic acclimation to high light conditions.</title>
        <authorList>
            <person name="Cecchin M."/>
            <person name="Marcolungo L."/>
            <person name="Rossato M."/>
            <person name="Girolomoni L."/>
            <person name="Cosentino E."/>
            <person name="Cuine S."/>
            <person name="Li-Beisson Y."/>
            <person name="Delledonne M."/>
            <person name="Ballottari M."/>
        </authorList>
    </citation>
    <scope>NUCLEOTIDE SEQUENCE</scope>
    <source>
        <strain evidence="2">211/11P</strain>
    </source>
</reference>
<feature type="compositionally biased region" description="Low complexity" evidence="1">
    <location>
        <begin position="1120"/>
        <end position="1143"/>
    </location>
</feature>
<feature type="region of interest" description="Disordered" evidence="1">
    <location>
        <begin position="1508"/>
        <end position="1548"/>
    </location>
</feature>